<feature type="compositionally biased region" description="Acidic residues" evidence="6">
    <location>
        <begin position="438"/>
        <end position="448"/>
    </location>
</feature>
<feature type="compositionally biased region" description="Acidic residues" evidence="6">
    <location>
        <begin position="406"/>
        <end position="416"/>
    </location>
</feature>
<organism evidence="9 10">
    <name type="scientific">Cuscuta australis</name>
    <dbReference type="NCBI Taxonomy" id="267555"/>
    <lineage>
        <taxon>Eukaryota</taxon>
        <taxon>Viridiplantae</taxon>
        <taxon>Streptophyta</taxon>
        <taxon>Embryophyta</taxon>
        <taxon>Tracheophyta</taxon>
        <taxon>Spermatophyta</taxon>
        <taxon>Magnoliopsida</taxon>
        <taxon>eudicotyledons</taxon>
        <taxon>Gunneridae</taxon>
        <taxon>Pentapetalae</taxon>
        <taxon>asterids</taxon>
        <taxon>lamiids</taxon>
        <taxon>Solanales</taxon>
        <taxon>Convolvulaceae</taxon>
        <taxon>Cuscuteae</taxon>
        <taxon>Cuscuta</taxon>
        <taxon>Cuscuta subgen. Grammica</taxon>
        <taxon>Cuscuta sect. Cleistogrammica</taxon>
    </lineage>
</organism>
<proteinExistence type="predicted"/>
<feature type="transmembrane region" description="Helical" evidence="7">
    <location>
        <begin position="21"/>
        <end position="47"/>
    </location>
</feature>
<dbReference type="AlphaFoldDB" id="A0A328D5V3"/>
<dbReference type="Pfam" id="PF04576">
    <property type="entry name" value="Zein-binding"/>
    <property type="match status" value="1"/>
</dbReference>
<dbReference type="PROSITE" id="PS51775">
    <property type="entry name" value="GTD_BINDING"/>
    <property type="match status" value="1"/>
</dbReference>
<evidence type="ECO:0000256" key="3">
    <source>
        <dbReference type="ARBA" id="ARBA00022989"/>
    </source>
</evidence>
<evidence type="ECO:0000313" key="10">
    <source>
        <dbReference type="Proteomes" id="UP000249390"/>
    </source>
</evidence>
<evidence type="ECO:0000256" key="5">
    <source>
        <dbReference type="SAM" id="Coils"/>
    </source>
</evidence>
<dbReference type="PANTHER" id="PTHR31448">
    <property type="entry name" value="MYOSIN-BINDING PROTEIN 2"/>
    <property type="match status" value="1"/>
</dbReference>
<evidence type="ECO:0000256" key="6">
    <source>
        <dbReference type="SAM" id="MobiDB-lite"/>
    </source>
</evidence>
<protein>
    <recommendedName>
        <fullName evidence="8">GTD-binding domain-containing protein</fullName>
    </recommendedName>
</protein>
<feature type="coiled-coil region" evidence="5">
    <location>
        <begin position="306"/>
        <end position="400"/>
    </location>
</feature>
<evidence type="ECO:0000256" key="7">
    <source>
        <dbReference type="SAM" id="Phobius"/>
    </source>
</evidence>
<gene>
    <name evidence="9" type="ORF">DM860_017736</name>
</gene>
<evidence type="ECO:0000256" key="4">
    <source>
        <dbReference type="ARBA" id="ARBA00023136"/>
    </source>
</evidence>
<comment type="caution">
    <text evidence="9">The sequence shown here is derived from an EMBL/GenBank/DDBJ whole genome shotgun (WGS) entry which is preliminary data.</text>
</comment>
<evidence type="ECO:0000313" key="9">
    <source>
        <dbReference type="EMBL" id="RAL41187.1"/>
    </source>
</evidence>
<feature type="compositionally biased region" description="Polar residues" evidence="6">
    <location>
        <begin position="419"/>
        <end position="432"/>
    </location>
</feature>
<keyword evidence="10" id="KW-1185">Reference proteome</keyword>
<reference evidence="9 10" key="1">
    <citation type="submission" date="2018-06" db="EMBL/GenBank/DDBJ databases">
        <title>The Genome of Cuscuta australis (Dodder) Provides Insight into the Evolution of Plant Parasitism.</title>
        <authorList>
            <person name="Liu H."/>
        </authorList>
    </citation>
    <scope>NUCLEOTIDE SEQUENCE [LARGE SCALE GENOMIC DNA]</scope>
    <source>
        <strain evidence="10">cv. Yunnan</strain>
        <tissue evidence="9">Vines</tissue>
    </source>
</reference>
<keyword evidence="2 7" id="KW-0812">Transmembrane</keyword>
<feature type="domain" description="GTD-binding" evidence="8">
    <location>
        <begin position="300"/>
        <end position="398"/>
    </location>
</feature>
<sequence>MAQMRSTMSFKHFVEQNLPKYANVVIYAVLEWVMILLIFVDGFLALLSDEFARFFELNIPCLLCTRIDCVLSRCRRSWSSSSTSYDDSLCESHKREISSLGYCNAHKKISNIGRMCENCIASHGKEKREDTSKEVEMTSCSCCGEFIKKRLVATGNNKCYRRNGSMNGPTPSPRVRRQHEQHLQQRSVDSPRMRFKDLKMISDSDEDYLSNIAREVIKDCNNKKSSSSEGTLVPQEEACRTPNFMRGNLNNRFYGIPLTDSAHASPRLSRLSIENILSDLNSNDESSSSTTTAAGDQGGDIVGQLKRQVRLDHKSLAALYAELEEERNAAGIAANNAMAMITRLQDEKAALQMEALQYQRMMEEEVEFDQEEVELMKEMLGRREEEMKALEDELDAYRLKYGPLLSDEEDDDDDDYQELRSNFLPSSFNVSECVSPRDDDDDDDGDDDGLMKTRAKCRDDNQHFSRNDDDSLHPS</sequence>
<dbReference type="PANTHER" id="PTHR31448:SF9">
    <property type="entry name" value="MYOSIN-BINDING PROTEIN 6-RELATED"/>
    <property type="match status" value="1"/>
</dbReference>
<dbReference type="GO" id="GO:0080115">
    <property type="term" value="F:myosin XI tail binding"/>
    <property type="evidence" value="ECO:0007669"/>
    <property type="project" value="UniProtKB-ARBA"/>
</dbReference>
<evidence type="ECO:0000256" key="2">
    <source>
        <dbReference type="ARBA" id="ARBA00022692"/>
    </source>
</evidence>
<keyword evidence="5" id="KW-0175">Coiled coil</keyword>
<dbReference type="InterPro" id="IPR039306">
    <property type="entry name" value="MYOB"/>
</dbReference>
<feature type="compositionally biased region" description="Basic and acidic residues" evidence="6">
    <location>
        <begin position="178"/>
        <end position="189"/>
    </location>
</feature>
<dbReference type="EMBL" id="NQVE01000190">
    <property type="protein sequence ID" value="RAL41187.1"/>
    <property type="molecule type" value="Genomic_DNA"/>
</dbReference>
<keyword evidence="3 7" id="KW-1133">Transmembrane helix</keyword>
<dbReference type="InterPro" id="IPR007656">
    <property type="entry name" value="GTD-bd"/>
</dbReference>
<evidence type="ECO:0000256" key="1">
    <source>
        <dbReference type="ARBA" id="ARBA00004167"/>
    </source>
</evidence>
<feature type="compositionally biased region" description="Basic and acidic residues" evidence="6">
    <location>
        <begin position="456"/>
        <end position="475"/>
    </location>
</feature>
<accession>A0A328D5V3</accession>
<evidence type="ECO:0000259" key="8">
    <source>
        <dbReference type="PROSITE" id="PS51775"/>
    </source>
</evidence>
<dbReference type="Proteomes" id="UP000249390">
    <property type="component" value="Unassembled WGS sequence"/>
</dbReference>
<feature type="region of interest" description="Disordered" evidence="6">
    <location>
        <begin position="162"/>
        <end position="189"/>
    </location>
</feature>
<keyword evidence="4 7" id="KW-0472">Membrane</keyword>
<dbReference type="GO" id="GO:0016020">
    <property type="term" value="C:membrane"/>
    <property type="evidence" value="ECO:0007669"/>
    <property type="project" value="UniProtKB-SubCell"/>
</dbReference>
<comment type="subcellular location">
    <subcellularLocation>
        <location evidence="1">Membrane</location>
        <topology evidence="1">Single-pass membrane protein</topology>
    </subcellularLocation>
</comment>
<feature type="region of interest" description="Disordered" evidence="6">
    <location>
        <begin position="404"/>
        <end position="475"/>
    </location>
</feature>
<name>A0A328D5V3_9ASTE</name>